<feature type="non-terminal residue" evidence="1">
    <location>
        <position position="1"/>
    </location>
</feature>
<gene>
    <name evidence="1" type="ORF">LCGC14_2301160</name>
</gene>
<accession>A0A0F9F0V0</accession>
<comment type="caution">
    <text evidence="1">The sequence shown here is derived from an EMBL/GenBank/DDBJ whole genome shotgun (WGS) entry which is preliminary data.</text>
</comment>
<protein>
    <submittedName>
        <fullName evidence="1">Uncharacterized protein</fullName>
    </submittedName>
</protein>
<dbReference type="AlphaFoldDB" id="A0A0F9F0V0"/>
<proteinExistence type="predicted"/>
<sequence length="30" mass="3433">LIAERVMSVSLAVEDYGSKKLLDRLRKEGR</sequence>
<name>A0A0F9F0V0_9ZZZZ</name>
<reference evidence="1" key="1">
    <citation type="journal article" date="2015" name="Nature">
        <title>Complex archaea that bridge the gap between prokaryotes and eukaryotes.</title>
        <authorList>
            <person name="Spang A."/>
            <person name="Saw J.H."/>
            <person name="Jorgensen S.L."/>
            <person name="Zaremba-Niedzwiedzka K."/>
            <person name="Martijn J."/>
            <person name="Lind A.E."/>
            <person name="van Eijk R."/>
            <person name="Schleper C."/>
            <person name="Guy L."/>
            <person name="Ettema T.J."/>
        </authorList>
    </citation>
    <scope>NUCLEOTIDE SEQUENCE</scope>
</reference>
<evidence type="ECO:0000313" key="1">
    <source>
        <dbReference type="EMBL" id="KKL50865.1"/>
    </source>
</evidence>
<organism evidence="1">
    <name type="scientific">marine sediment metagenome</name>
    <dbReference type="NCBI Taxonomy" id="412755"/>
    <lineage>
        <taxon>unclassified sequences</taxon>
        <taxon>metagenomes</taxon>
        <taxon>ecological metagenomes</taxon>
    </lineage>
</organism>
<dbReference type="EMBL" id="LAZR01032444">
    <property type="protein sequence ID" value="KKL50865.1"/>
    <property type="molecule type" value="Genomic_DNA"/>
</dbReference>